<comment type="caution">
    <text evidence="1">The sequence shown here is derived from an EMBL/GenBank/DDBJ whole genome shotgun (WGS) entry which is preliminary data.</text>
</comment>
<feature type="non-terminal residue" evidence="1">
    <location>
        <position position="63"/>
    </location>
</feature>
<evidence type="ECO:0000313" key="1">
    <source>
        <dbReference type="EMBL" id="GFD60805.1"/>
    </source>
</evidence>
<dbReference type="AlphaFoldDB" id="A0A699XLP6"/>
<gene>
    <name evidence="1" type="ORF">Tci_932774</name>
</gene>
<proteinExistence type="predicted"/>
<feature type="non-terminal residue" evidence="1">
    <location>
        <position position="1"/>
    </location>
</feature>
<name>A0A699XLP6_TANCI</name>
<sequence>FCPGLRLDGRRPGPHGRGGAVRGLFASAARFSIRHALRVLRAHHRRAGDSRLPVGPRVSVEPG</sequence>
<accession>A0A699XLP6</accession>
<reference evidence="1" key="1">
    <citation type="journal article" date="2019" name="Sci. Rep.">
        <title>Draft genome of Tanacetum cinerariifolium, the natural source of mosquito coil.</title>
        <authorList>
            <person name="Yamashiro T."/>
            <person name="Shiraishi A."/>
            <person name="Satake H."/>
            <person name="Nakayama K."/>
        </authorList>
    </citation>
    <scope>NUCLEOTIDE SEQUENCE</scope>
</reference>
<organism evidence="1">
    <name type="scientific">Tanacetum cinerariifolium</name>
    <name type="common">Dalmatian daisy</name>
    <name type="synonym">Chrysanthemum cinerariifolium</name>
    <dbReference type="NCBI Taxonomy" id="118510"/>
    <lineage>
        <taxon>Eukaryota</taxon>
        <taxon>Viridiplantae</taxon>
        <taxon>Streptophyta</taxon>
        <taxon>Embryophyta</taxon>
        <taxon>Tracheophyta</taxon>
        <taxon>Spermatophyta</taxon>
        <taxon>Magnoliopsida</taxon>
        <taxon>eudicotyledons</taxon>
        <taxon>Gunneridae</taxon>
        <taxon>Pentapetalae</taxon>
        <taxon>asterids</taxon>
        <taxon>campanulids</taxon>
        <taxon>Asterales</taxon>
        <taxon>Asteraceae</taxon>
        <taxon>Asteroideae</taxon>
        <taxon>Anthemideae</taxon>
        <taxon>Anthemidinae</taxon>
        <taxon>Tanacetum</taxon>
    </lineage>
</organism>
<protein>
    <submittedName>
        <fullName evidence="1">Uncharacterized protein</fullName>
    </submittedName>
</protein>
<dbReference type="EMBL" id="BKCJ011882814">
    <property type="protein sequence ID" value="GFD60805.1"/>
    <property type="molecule type" value="Genomic_DNA"/>
</dbReference>